<evidence type="ECO:0008006" key="4">
    <source>
        <dbReference type="Google" id="ProtNLM"/>
    </source>
</evidence>
<dbReference type="EMBL" id="AP027080">
    <property type="protein sequence ID" value="BDU72010.1"/>
    <property type="molecule type" value="Genomic_DNA"/>
</dbReference>
<reference evidence="3" key="1">
    <citation type="journal article" date="2023" name="Int. J. Syst. Evol. Microbiol.">
        <title>Mesoterricola silvestris gen. nov., sp. nov., Mesoterricola sediminis sp. nov., Geothrix oryzae sp. nov., Geothrix edaphica sp. nov., Geothrix rubra sp. nov., and Geothrix limicola sp. nov., six novel members of Acidobacteriota isolated from soils.</title>
        <authorList>
            <person name="Itoh H."/>
            <person name="Sugisawa Y."/>
            <person name="Mise K."/>
            <person name="Xu Z."/>
            <person name="Kuniyasu M."/>
            <person name="Ushijima N."/>
            <person name="Kawano K."/>
            <person name="Kobayashi E."/>
            <person name="Shiratori Y."/>
            <person name="Masuda Y."/>
            <person name="Senoo K."/>
        </authorList>
    </citation>
    <scope>NUCLEOTIDE SEQUENCE [LARGE SCALE GENOMIC DNA]</scope>
    <source>
        <strain evidence="3">W79</strain>
    </source>
</reference>
<sequence>MGNSLILCAAFCAAAVLAAQAAPDPAPPTLEATRGAMGIPSRGDLRGQRDIVGFASRADQMARVWDLSAAPPAPELLGPRPAPGVAGAICPHDDYLYAGRIYREVLPLVKARTVVLVGVFHKYHRYGARDVVAFDPYRAWRSPDGEIRVSPLRDEVLAALPAGDVARDPAWADSEHSLEAIAYWLKHQDPAVEILPVLLPSASFGRLEALAGGFGSALAAAMARRGWTLGRDVAIVISSDGIHYGADFHHTPFGEGGVSAFQKAMDRDRRLLRGPLAGPVSAARARAFFEAVVDPARPDTYRMPWCGRFSVPFGLMALEAASKALGTPAPTGQPIAFGASVDAPELPLKPLGMGPTAPANLYHFVSYPAVAYVNR</sequence>
<protein>
    <recommendedName>
        <fullName evidence="4">AmmeMemoRadiSam system protein B</fullName>
    </recommendedName>
</protein>
<dbReference type="AlphaFoldDB" id="A0AA48GM45"/>
<dbReference type="NCBIfam" id="TIGR04336">
    <property type="entry name" value="AmmeMemoSam_B"/>
    <property type="match status" value="1"/>
</dbReference>
<feature type="signal peptide" evidence="1">
    <location>
        <begin position="1"/>
        <end position="21"/>
    </location>
</feature>
<evidence type="ECO:0000313" key="2">
    <source>
        <dbReference type="EMBL" id="BDU72010.1"/>
    </source>
</evidence>
<dbReference type="Proteomes" id="UP001238179">
    <property type="component" value="Chromosome"/>
</dbReference>
<organism evidence="2 3">
    <name type="scientific">Mesoterricola silvestris</name>
    <dbReference type="NCBI Taxonomy" id="2927979"/>
    <lineage>
        <taxon>Bacteria</taxon>
        <taxon>Pseudomonadati</taxon>
        <taxon>Acidobacteriota</taxon>
        <taxon>Holophagae</taxon>
        <taxon>Holophagales</taxon>
        <taxon>Holophagaceae</taxon>
        <taxon>Mesoterricola</taxon>
    </lineage>
</organism>
<dbReference type="Gene3D" id="3.40.830.10">
    <property type="entry name" value="LigB-like"/>
    <property type="match status" value="1"/>
</dbReference>
<dbReference type="InterPro" id="IPR002737">
    <property type="entry name" value="MEMO1_fam"/>
</dbReference>
<keyword evidence="3" id="KW-1185">Reference proteome</keyword>
<dbReference type="Pfam" id="PF01875">
    <property type="entry name" value="Memo"/>
    <property type="match status" value="1"/>
</dbReference>
<dbReference type="KEGG" id="msil:METEAL_11840"/>
<feature type="chain" id="PRO_5041349863" description="AmmeMemoRadiSam system protein B" evidence="1">
    <location>
        <begin position="22"/>
        <end position="375"/>
    </location>
</feature>
<accession>A0AA48GM45</accession>
<proteinExistence type="predicted"/>
<keyword evidence="1" id="KW-0732">Signal</keyword>
<name>A0AA48GM45_9BACT</name>
<gene>
    <name evidence="2" type="ORF">METEAL_11840</name>
</gene>
<dbReference type="RefSeq" id="WP_316414912.1">
    <property type="nucleotide sequence ID" value="NZ_AP027080.1"/>
</dbReference>
<evidence type="ECO:0000256" key="1">
    <source>
        <dbReference type="SAM" id="SignalP"/>
    </source>
</evidence>
<evidence type="ECO:0000313" key="3">
    <source>
        <dbReference type="Proteomes" id="UP001238179"/>
    </source>
</evidence>